<name>A0ABW9LKH7_9MYCO</name>
<protein>
    <submittedName>
        <fullName evidence="1">Uncharacterized protein</fullName>
    </submittedName>
</protein>
<dbReference type="EMBL" id="JBKBDD010000014">
    <property type="protein sequence ID" value="MFN6547217.1"/>
    <property type="molecule type" value="Genomic_DNA"/>
</dbReference>
<organism evidence="1 2">
    <name type="scientific">Mycolicibacterium nivoides</name>
    <dbReference type="NCBI Taxonomy" id="2487344"/>
    <lineage>
        <taxon>Bacteria</taxon>
        <taxon>Bacillati</taxon>
        <taxon>Actinomycetota</taxon>
        <taxon>Actinomycetes</taxon>
        <taxon>Mycobacteriales</taxon>
        <taxon>Mycobacteriaceae</taxon>
        <taxon>Mycolicibacterium</taxon>
    </lineage>
</organism>
<accession>A0ABW9LKH7</accession>
<evidence type="ECO:0000313" key="2">
    <source>
        <dbReference type="Proteomes" id="UP001635816"/>
    </source>
</evidence>
<dbReference type="RefSeq" id="WP_409545033.1">
    <property type="nucleotide sequence ID" value="NZ_JBKBDD010000014.1"/>
</dbReference>
<gene>
    <name evidence="1" type="ORF">ACK4CT_28870</name>
</gene>
<proteinExistence type="predicted"/>
<dbReference type="Proteomes" id="UP001635816">
    <property type="component" value="Unassembled WGS sequence"/>
</dbReference>
<keyword evidence="2" id="KW-1185">Reference proteome</keyword>
<reference evidence="1 2" key="1">
    <citation type="submission" date="2024-12" db="EMBL/GenBank/DDBJ databases">
        <title>The coexistence of Mycolicibacterium septicum and Mycolicibacterium nivoides in clinical samples.</title>
        <authorList>
            <person name="Wang C."/>
            <person name="Feng Y."/>
            <person name="Zong Z."/>
        </authorList>
    </citation>
    <scope>NUCLEOTIDE SEQUENCE [LARGE SCALE GENOMIC DNA]</scope>
    <source>
        <strain evidence="1 2">120309</strain>
    </source>
</reference>
<comment type="caution">
    <text evidence="1">The sequence shown here is derived from an EMBL/GenBank/DDBJ whole genome shotgun (WGS) entry which is preliminary data.</text>
</comment>
<sequence>MSTDSELTSLVNRIQRLYDDPSTRSDLQAGRIRFRLAPAEPADPAPAIGPARQHLTKQLVTERDVATACQAGVTLVISPRAVLTPLARDKAKSLHVVIERER</sequence>
<evidence type="ECO:0000313" key="1">
    <source>
        <dbReference type="EMBL" id="MFN6547217.1"/>
    </source>
</evidence>